<dbReference type="AlphaFoldDB" id="A0A2I1HF07"/>
<reference evidence="1 2" key="1">
    <citation type="submission" date="2015-10" db="EMBL/GenBank/DDBJ databases">
        <title>Genome analyses suggest a sexual origin of heterokaryosis in a supposedly ancient asexual fungus.</title>
        <authorList>
            <person name="Ropars J."/>
            <person name="Sedzielewska K."/>
            <person name="Noel J."/>
            <person name="Charron P."/>
            <person name="Farinelli L."/>
            <person name="Marton T."/>
            <person name="Kruger M."/>
            <person name="Pelin A."/>
            <person name="Brachmann A."/>
            <person name="Corradi N."/>
        </authorList>
    </citation>
    <scope>NUCLEOTIDE SEQUENCE [LARGE SCALE GENOMIC DNA]</scope>
    <source>
        <strain evidence="1 2">A4</strain>
    </source>
</reference>
<accession>A0A2I1HF07</accession>
<comment type="caution">
    <text evidence="1">The sequence shown here is derived from an EMBL/GenBank/DDBJ whole genome shotgun (WGS) entry which is preliminary data.</text>
</comment>
<proteinExistence type="predicted"/>
<dbReference type="Proteomes" id="UP000234323">
    <property type="component" value="Unassembled WGS sequence"/>
</dbReference>
<gene>
    <name evidence="1" type="ORF">RhiirA4_478568</name>
</gene>
<sequence>MSDWFIIKGKVNIEDDADEAELALAYKDLEDYSMNQNSSPVFFKYARFYIKENDDIVQCRLHVGDIVSINTEEFRVNAVNTVHFVHDCKDDECAGGNHDFRNNLYMRHLYLFNAV</sequence>
<name>A0A2I1HF07_9GLOM</name>
<organism evidence="1 2">
    <name type="scientific">Rhizophagus irregularis</name>
    <dbReference type="NCBI Taxonomy" id="588596"/>
    <lineage>
        <taxon>Eukaryota</taxon>
        <taxon>Fungi</taxon>
        <taxon>Fungi incertae sedis</taxon>
        <taxon>Mucoromycota</taxon>
        <taxon>Glomeromycotina</taxon>
        <taxon>Glomeromycetes</taxon>
        <taxon>Glomerales</taxon>
        <taxon>Glomeraceae</taxon>
        <taxon>Rhizophagus</taxon>
    </lineage>
</organism>
<evidence type="ECO:0000313" key="1">
    <source>
        <dbReference type="EMBL" id="PKY57476.1"/>
    </source>
</evidence>
<evidence type="ECO:0000313" key="2">
    <source>
        <dbReference type="Proteomes" id="UP000234323"/>
    </source>
</evidence>
<protein>
    <submittedName>
        <fullName evidence="1">Uncharacterized protein</fullName>
    </submittedName>
</protein>
<keyword evidence="2" id="KW-1185">Reference proteome</keyword>
<dbReference type="EMBL" id="LLXI01002568">
    <property type="protein sequence ID" value="PKY57476.1"/>
    <property type="molecule type" value="Genomic_DNA"/>
</dbReference>